<keyword evidence="2" id="KW-1185">Reference proteome</keyword>
<organism evidence="1 2">
    <name type="scientific">Trichinella pseudospiralis</name>
    <name type="common">Parasitic roundworm</name>
    <dbReference type="NCBI Taxonomy" id="6337"/>
    <lineage>
        <taxon>Eukaryota</taxon>
        <taxon>Metazoa</taxon>
        <taxon>Ecdysozoa</taxon>
        <taxon>Nematoda</taxon>
        <taxon>Enoplea</taxon>
        <taxon>Dorylaimia</taxon>
        <taxon>Trichinellida</taxon>
        <taxon>Trichinellidae</taxon>
        <taxon>Trichinella</taxon>
    </lineage>
</organism>
<sequence>MKNVVVMSLNNQFIYADIATPAENNADLPFSQFSLGLSSHGNAFTRRCFHQKIFEMYQISFTGLYKFKVLNTKKYTDIFCRYTPRMTFLGVSSDSLLAPGVI</sequence>
<evidence type="ECO:0000313" key="1">
    <source>
        <dbReference type="EMBL" id="KRY84896.1"/>
    </source>
</evidence>
<protein>
    <submittedName>
        <fullName evidence="1">Uncharacterized protein</fullName>
    </submittedName>
</protein>
<dbReference type="Proteomes" id="UP000054995">
    <property type="component" value="Unassembled WGS sequence"/>
</dbReference>
<comment type="caution">
    <text evidence="1">The sequence shown here is derived from an EMBL/GenBank/DDBJ whole genome shotgun (WGS) entry which is preliminary data.</text>
</comment>
<dbReference type="AlphaFoldDB" id="A0A0V1FFW0"/>
<name>A0A0V1FFW0_TRIPS</name>
<dbReference type="EMBL" id="JYDT01000103">
    <property type="protein sequence ID" value="KRY84896.1"/>
    <property type="molecule type" value="Genomic_DNA"/>
</dbReference>
<evidence type="ECO:0000313" key="2">
    <source>
        <dbReference type="Proteomes" id="UP000054995"/>
    </source>
</evidence>
<reference evidence="1 2" key="1">
    <citation type="submission" date="2015-01" db="EMBL/GenBank/DDBJ databases">
        <title>Evolution of Trichinella species and genotypes.</title>
        <authorList>
            <person name="Korhonen P.K."/>
            <person name="Edoardo P."/>
            <person name="Giuseppe L.R."/>
            <person name="Gasser R.B."/>
        </authorList>
    </citation>
    <scope>NUCLEOTIDE SEQUENCE [LARGE SCALE GENOMIC DNA]</scope>
    <source>
        <strain evidence="1">ISS470</strain>
    </source>
</reference>
<gene>
    <name evidence="1" type="ORF">T4D_4487</name>
</gene>
<proteinExistence type="predicted"/>
<accession>A0A0V1FFW0</accession>